<dbReference type="RefSeq" id="WP_090829639.1">
    <property type="nucleotide sequence ID" value="NZ_FOBH01000020.1"/>
</dbReference>
<evidence type="ECO:0000313" key="1">
    <source>
        <dbReference type="EMBL" id="SEL63966.1"/>
    </source>
</evidence>
<sequence>MSYFRQFDNFDPYNGEVQSYPFDLLPAIATRARNLLSKPREQLIQIAETADWIVEEYFHNAREKYFHELLTEGGWELQEVPEEGRTEAAIRKFMENGFPGITNDPGSLFDNAGNTSVVTALKAAISNYSLDGSDLAGTEEYEFFAVLALWLIADCLMWVQLEPKYLALGGNAAIEAMDAVCYAEYLQGTDQFVACIRGQVSKIEDDSGLRAEEEVQKKLKQRISLASKEAANKRHRKSAELRAMARHLFLSGNWQSVRQASKRIFPQLVEHGHRIGFAFSPERGEQTVYEWLLKVSKQNPRAGRRITSPSSR</sequence>
<dbReference type="AlphaFoldDB" id="A0A1H7RUU9"/>
<gene>
    <name evidence="1" type="ORF">SAMN05216387_12018</name>
</gene>
<organism evidence="1 2">
    <name type="scientific">Nitrosovibrio tenuis</name>
    <dbReference type="NCBI Taxonomy" id="1233"/>
    <lineage>
        <taxon>Bacteria</taxon>
        <taxon>Pseudomonadati</taxon>
        <taxon>Pseudomonadota</taxon>
        <taxon>Betaproteobacteria</taxon>
        <taxon>Nitrosomonadales</taxon>
        <taxon>Nitrosomonadaceae</taxon>
        <taxon>Nitrosovibrio</taxon>
    </lineage>
</organism>
<reference evidence="1 2" key="1">
    <citation type="submission" date="2016-10" db="EMBL/GenBank/DDBJ databases">
        <authorList>
            <person name="de Groot N.N."/>
        </authorList>
    </citation>
    <scope>NUCLEOTIDE SEQUENCE [LARGE SCALE GENOMIC DNA]</scope>
    <source>
        <strain evidence="1 2">Nv1</strain>
    </source>
</reference>
<proteinExistence type="predicted"/>
<dbReference type="EMBL" id="FOBH01000020">
    <property type="protein sequence ID" value="SEL63966.1"/>
    <property type="molecule type" value="Genomic_DNA"/>
</dbReference>
<evidence type="ECO:0000313" key="2">
    <source>
        <dbReference type="Proteomes" id="UP000198620"/>
    </source>
</evidence>
<dbReference type="Proteomes" id="UP000198620">
    <property type="component" value="Unassembled WGS sequence"/>
</dbReference>
<protein>
    <submittedName>
        <fullName evidence="1">Uncharacterized protein</fullName>
    </submittedName>
</protein>
<dbReference type="OrthoDB" id="8565189at2"/>
<dbReference type="STRING" id="1233.SAMN05216387_12018"/>
<name>A0A1H7RUU9_9PROT</name>
<keyword evidence="2" id="KW-1185">Reference proteome</keyword>
<accession>A0A1H7RUU9</accession>